<dbReference type="SUPFAM" id="SSF57850">
    <property type="entry name" value="RING/U-box"/>
    <property type="match status" value="1"/>
</dbReference>
<dbReference type="PROSITE" id="PS00518">
    <property type="entry name" value="ZF_RING_1"/>
    <property type="match status" value="1"/>
</dbReference>
<dbReference type="Gene3D" id="3.30.40.10">
    <property type="entry name" value="Zinc/RING finger domain, C3HC4 (zinc finger)"/>
    <property type="match status" value="1"/>
</dbReference>
<keyword evidence="4" id="KW-0479">Metal-binding</keyword>
<dbReference type="InterPro" id="IPR013083">
    <property type="entry name" value="Znf_RING/FYVE/PHD"/>
</dbReference>
<dbReference type="GO" id="GO:0006513">
    <property type="term" value="P:protein monoubiquitination"/>
    <property type="evidence" value="ECO:0007669"/>
    <property type="project" value="TreeGrafter"/>
</dbReference>
<evidence type="ECO:0000313" key="9">
    <source>
        <dbReference type="Ensembl" id="ENSFTIP00000021839.1"/>
    </source>
</evidence>
<reference evidence="9" key="1">
    <citation type="submission" date="2025-08" db="UniProtKB">
        <authorList>
            <consortium name="Ensembl"/>
        </authorList>
    </citation>
    <scope>IDENTIFICATION</scope>
</reference>
<feature type="domain" description="RING-type" evidence="8">
    <location>
        <begin position="49"/>
        <end position="87"/>
    </location>
</feature>
<evidence type="ECO:0000256" key="5">
    <source>
        <dbReference type="ARBA" id="ARBA00022771"/>
    </source>
</evidence>
<keyword evidence="6" id="KW-0862">Zinc</keyword>
<dbReference type="PROSITE" id="PS50089">
    <property type="entry name" value="ZF_RING_2"/>
    <property type="match status" value="1"/>
</dbReference>
<keyword evidence="3" id="KW-0808">Transferase</keyword>
<dbReference type="Proteomes" id="UP000694562">
    <property type="component" value="Unplaced"/>
</dbReference>
<evidence type="ECO:0000256" key="3">
    <source>
        <dbReference type="ARBA" id="ARBA00022679"/>
    </source>
</evidence>
<dbReference type="GO" id="GO:0000209">
    <property type="term" value="P:protein polyubiquitination"/>
    <property type="evidence" value="ECO:0007669"/>
    <property type="project" value="TreeGrafter"/>
</dbReference>
<accession>A0A8C4XTZ2</accession>
<dbReference type="Pfam" id="PF13639">
    <property type="entry name" value="zf-RING_2"/>
    <property type="match status" value="1"/>
</dbReference>
<evidence type="ECO:0000256" key="4">
    <source>
        <dbReference type="ARBA" id="ARBA00022723"/>
    </source>
</evidence>
<dbReference type="OrthoDB" id="5875407at2759"/>
<evidence type="ECO:0000259" key="8">
    <source>
        <dbReference type="PROSITE" id="PS50089"/>
    </source>
</evidence>
<keyword evidence="10" id="KW-1185">Reference proteome</keyword>
<reference evidence="9" key="2">
    <citation type="submission" date="2025-09" db="UniProtKB">
        <authorList>
            <consortium name="Ensembl"/>
        </authorList>
    </citation>
    <scope>IDENTIFICATION</scope>
</reference>
<dbReference type="PANTHER" id="PTHR46077">
    <property type="entry name" value="E3 UBIQUITIN-PROTEIN LIGASE TOPORS"/>
    <property type="match status" value="1"/>
</dbReference>
<protein>
    <recommendedName>
        <fullName evidence="2">RING-type E3 ubiquitin transferase</fullName>
        <ecNumber evidence="2">2.3.2.27</ecNumber>
    </recommendedName>
</protein>
<dbReference type="InterPro" id="IPR001841">
    <property type="entry name" value="Znf_RING"/>
</dbReference>
<dbReference type="EC" id="2.3.2.27" evidence="2"/>
<dbReference type="Ensembl" id="ENSFTIT00000022752.1">
    <property type="protein sequence ID" value="ENSFTIP00000021839.1"/>
    <property type="gene ID" value="ENSFTIG00000014173.1"/>
</dbReference>
<dbReference type="InterPro" id="IPR017907">
    <property type="entry name" value="Znf_RING_CS"/>
</dbReference>
<evidence type="ECO:0000256" key="6">
    <source>
        <dbReference type="ARBA" id="ARBA00022833"/>
    </source>
</evidence>
<evidence type="ECO:0000313" key="10">
    <source>
        <dbReference type="Proteomes" id="UP000694562"/>
    </source>
</evidence>
<keyword evidence="5 7" id="KW-0863">Zinc-finger</keyword>
<comment type="catalytic activity">
    <reaction evidence="1">
        <text>S-ubiquitinyl-[E2 ubiquitin-conjugating enzyme]-L-cysteine + [acceptor protein]-L-lysine = [E2 ubiquitin-conjugating enzyme]-L-cysteine + N(6)-ubiquitinyl-[acceptor protein]-L-lysine.</text>
        <dbReference type="EC" id="2.3.2.27"/>
    </reaction>
</comment>
<sequence>GGSRASGGSWTAGSDMASDAGEVQTGSAMMVTTNQAEKRQAEEEPENLCTICLSEIVNAASVEECFHTFCFKCIQQWAAKRPVCPLCMQSFNHILLSVNADQYQVYTVGSSAREQRTMAVHSILKMCRCGASGHGLLDLIVLKVFSNLNNSMNL</sequence>
<proteinExistence type="predicted"/>
<evidence type="ECO:0000256" key="2">
    <source>
        <dbReference type="ARBA" id="ARBA00012483"/>
    </source>
</evidence>
<dbReference type="SMART" id="SM00184">
    <property type="entry name" value="RING"/>
    <property type="match status" value="1"/>
</dbReference>
<dbReference type="PANTHER" id="PTHR46077:SF5">
    <property type="entry name" value="RING-TYPE DOMAIN-CONTAINING PROTEIN"/>
    <property type="match status" value="1"/>
</dbReference>
<evidence type="ECO:0000256" key="1">
    <source>
        <dbReference type="ARBA" id="ARBA00000900"/>
    </source>
</evidence>
<evidence type="ECO:0000256" key="7">
    <source>
        <dbReference type="PROSITE-ProRule" id="PRU00175"/>
    </source>
</evidence>
<dbReference type="GO" id="GO:0061630">
    <property type="term" value="F:ubiquitin protein ligase activity"/>
    <property type="evidence" value="ECO:0007669"/>
    <property type="project" value="UniProtKB-EC"/>
</dbReference>
<dbReference type="AlphaFoldDB" id="A0A8C4XTZ2"/>
<dbReference type="GO" id="GO:0008270">
    <property type="term" value="F:zinc ion binding"/>
    <property type="evidence" value="ECO:0007669"/>
    <property type="project" value="UniProtKB-KW"/>
</dbReference>
<name>A0A8C4XTZ2_FALTI</name>
<organism evidence="9 10">
    <name type="scientific">Falco tinnunculus</name>
    <name type="common">Common kestrel</name>
    <dbReference type="NCBI Taxonomy" id="100819"/>
    <lineage>
        <taxon>Eukaryota</taxon>
        <taxon>Metazoa</taxon>
        <taxon>Chordata</taxon>
        <taxon>Craniata</taxon>
        <taxon>Vertebrata</taxon>
        <taxon>Euteleostomi</taxon>
        <taxon>Archelosauria</taxon>
        <taxon>Archosauria</taxon>
        <taxon>Dinosauria</taxon>
        <taxon>Saurischia</taxon>
        <taxon>Theropoda</taxon>
        <taxon>Coelurosauria</taxon>
        <taxon>Aves</taxon>
        <taxon>Neognathae</taxon>
        <taxon>Neoaves</taxon>
        <taxon>Telluraves</taxon>
        <taxon>Australaves</taxon>
        <taxon>Falconiformes</taxon>
        <taxon>Falconidae</taxon>
        <taxon>Falco</taxon>
    </lineage>
</organism>